<name>A0A2T4DTQ2_9BACT</name>
<dbReference type="EMBL" id="PYVU01000023">
    <property type="protein sequence ID" value="PTB97146.1"/>
    <property type="molecule type" value="Genomic_DNA"/>
</dbReference>
<evidence type="ECO:0000313" key="6">
    <source>
        <dbReference type="Proteomes" id="UP000240608"/>
    </source>
</evidence>
<dbReference type="Proteomes" id="UP000240608">
    <property type="component" value="Unassembled WGS sequence"/>
</dbReference>
<comment type="caution">
    <text evidence="5">The sequence shown here is derived from an EMBL/GenBank/DDBJ whole genome shotgun (WGS) entry which is preliminary data.</text>
</comment>
<keyword evidence="7" id="KW-1185">Reference proteome</keyword>
<reference evidence="4" key="4">
    <citation type="submission" date="2024-05" db="EMBL/GenBank/DDBJ databases">
        <authorList>
            <person name="Sun Q."/>
            <person name="Zhou Y."/>
        </authorList>
    </citation>
    <scope>NUCLEOTIDE SEQUENCE</scope>
    <source>
        <strain evidence="4">CGMCC 1.10832</strain>
    </source>
</reference>
<dbReference type="EMBL" id="BMEC01000014">
    <property type="protein sequence ID" value="GGC50013.1"/>
    <property type="molecule type" value="Genomic_DNA"/>
</dbReference>
<dbReference type="PROSITE" id="PS50801">
    <property type="entry name" value="STAS"/>
    <property type="match status" value="1"/>
</dbReference>
<dbReference type="InterPro" id="IPR002645">
    <property type="entry name" value="STAS_dom"/>
</dbReference>
<evidence type="ECO:0000256" key="2">
    <source>
        <dbReference type="RuleBase" id="RU003749"/>
    </source>
</evidence>
<dbReference type="InterPro" id="IPR003658">
    <property type="entry name" value="Anti-sigma_ant"/>
</dbReference>
<proteinExistence type="inferred from homology"/>
<reference evidence="4" key="1">
    <citation type="journal article" date="2014" name="Int. J. Syst. Evol. Microbiol.">
        <title>Complete genome of a new Firmicutes species belonging to the dominant human colonic microbiota ('Ruminococcus bicirculans') reveals two chromosomes and a selective capacity to utilize plant glucans.</title>
        <authorList>
            <consortium name="NISC Comparative Sequencing Program"/>
            <person name="Wegmann U."/>
            <person name="Louis P."/>
            <person name="Goesmann A."/>
            <person name="Henrissat B."/>
            <person name="Duncan S.H."/>
            <person name="Flint H.J."/>
        </authorList>
    </citation>
    <scope>NUCLEOTIDE SEQUENCE</scope>
    <source>
        <strain evidence="4">CGMCC 1.10832</strain>
    </source>
</reference>
<dbReference type="Proteomes" id="UP000636010">
    <property type="component" value="Unassembled WGS sequence"/>
</dbReference>
<feature type="domain" description="STAS" evidence="3">
    <location>
        <begin position="21"/>
        <end position="111"/>
    </location>
</feature>
<protein>
    <recommendedName>
        <fullName evidence="2">Anti-sigma factor antagonist</fullName>
    </recommendedName>
</protein>
<dbReference type="RefSeq" id="WP_188466913.1">
    <property type="nucleotide sequence ID" value="NZ_BAABHU010000014.1"/>
</dbReference>
<organism evidence="5 6">
    <name type="scientific">Marivirga lumbricoides</name>
    <dbReference type="NCBI Taxonomy" id="1046115"/>
    <lineage>
        <taxon>Bacteria</taxon>
        <taxon>Pseudomonadati</taxon>
        <taxon>Bacteroidota</taxon>
        <taxon>Cytophagia</taxon>
        <taxon>Cytophagales</taxon>
        <taxon>Marivirgaceae</taxon>
        <taxon>Marivirga</taxon>
    </lineage>
</organism>
<dbReference type="NCBIfam" id="TIGR00377">
    <property type="entry name" value="ant_ant_sig"/>
    <property type="match status" value="1"/>
</dbReference>
<dbReference type="GO" id="GO:0043856">
    <property type="term" value="F:anti-sigma factor antagonist activity"/>
    <property type="evidence" value="ECO:0007669"/>
    <property type="project" value="InterPro"/>
</dbReference>
<dbReference type="SUPFAM" id="SSF52091">
    <property type="entry name" value="SpoIIaa-like"/>
    <property type="match status" value="1"/>
</dbReference>
<comment type="similarity">
    <text evidence="1 2">Belongs to the anti-sigma-factor antagonist family.</text>
</comment>
<evidence type="ECO:0000313" key="4">
    <source>
        <dbReference type="EMBL" id="GGC50013.1"/>
    </source>
</evidence>
<evidence type="ECO:0000259" key="3">
    <source>
        <dbReference type="PROSITE" id="PS50801"/>
    </source>
</evidence>
<sequence length="128" mass="14088">MKYSVDKDEKYSLLKIKEEKLDSTVSSSLKSDLITMQAEGVPNIVIDLSDVKYIDSSGLSALLVGNRIFSESGGAFVLASPSEHTEKLIKISQLDKVFDVLPTVHEAVESVFMHELERGLREDGAAEE</sequence>
<gene>
    <name evidence="5" type="ORF">C9994_04305</name>
    <name evidence="4" type="ORF">GCM10011506_39550</name>
</gene>
<evidence type="ECO:0000256" key="1">
    <source>
        <dbReference type="ARBA" id="ARBA00009013"/>
    </source>
</evidence>
<accession>A0A2T4DTQ2</accession>
<dbReference type="Gene3D" id="3.30.750.24">
    <property type="entry name" value="STAS domain"/>
    <property type="match status" value="1"/>
</dbReference>
<dbReference type="CDD" id="cd07043">
    <property type="entry name" value="STAS_anti-anti-sigma_factors"/>
    <property type="match status" value="1"/>
</dbReference>
<dbReference type="InterPro" id="IPR036513">
    <property type="entry name" value="STAS_dom_sf"/>
</dbReference>
<dbReference type="PANTHER" id="PTHR33495">
    <property type="entry name" value="ANTI-SIGMA FACTOR ANTAGONIST TM_1081-RELATED-RELATED"/>
    <property type="match status" value="1"/>
</dbReference>
<reference evidence="5 6" key="2">
    <citation type="submission" date="2018-03" db="EMBL/GenBank/DDBJ databases">
        <title>Cross-interface Injection: A General Nanoliter Liquid Handling Method Applied to Single Cells Genome Amplification Automated Nanoliter Liquid Handling Applied to Single Cell Multiple Displacement Amplification.</title>
        <authorList>
            <person name="Yun J."/>
            <person name="Xu P."/>
            <person name="Xu J."/>
            <person name="Dai X."/>
            <person name="Wang Y."/>
            <person name="Zheng X."/>
            <person name="Cao C."/>
            <person name="Yi Q."/>
            <person name="Zhu Y."/>
            <person name="Wang L."/>
            <person name="Dong Z."/>
            <person name="Huang Y."/>
            <person name="Huang L."/>
            <person name="Du W."/>
        </authorList>
    </citation>
    <scope>NUCLEOTIDE SEQUENCE [LARGE SCALE GENOMIC DNA]</scope>
    <source>
        <strain evidence="5 6">Z-D1-2</strain>
    </source>
</reference>
<evidence type="ECO:0000313" key="7">
    <source>
        <dbReference type="Proteomes" id="UP000636010"/>
    </source>
</evidence>
<evidence type="ECO:0000313" key="5">
    <source>
        <dbReference type="EMBL" id="PTB97146.1"/>
    </source>
</evidence>
<reference evidence="7" key="3">
    <citation type="journal article" date="2019" name="Int. J. Syst. Evol. Microbiol.">
        <title>The Global Catalogue of Microorganisms (GCM) 10K type strain sequencing project: providing services to taxonomists for standard genome sequencing and annotation.</title>
        <authorList>
            <consortium name="The Broad Institute Genomics Platform"/>
            <consortium name="The Broad Institute Genome Sequencing Center for Infectious Disease"/>
            <person name="Wu L."/>
            <person name="Ma J."/>
        </authorList>
    </citation>
    <scope>NUCLEOTIDE SEQUENCE [LARGE SCALE GENOMIC DNA]</scope>
    <source>
        <strain evidence="7">CGMCC 1.10832</strain>
    </source>
</reference>
<dbReference type="Pfam" id="PF01740">
    <property type="entry name" value="STAS"/>
    <property type="match status" value="1"/>
</dbReference>
<dbReference type="AlphaFoldDB" id="A0A2T4DTQ2"/>